<accession>A0ABU2UME4</accession>
<name>A0ABU2UME4_9ACTN</name>
<dbReference type="EMBL" id="JAVRFF010000019">
    <property type="protein sequence ID" value="MDT0474106.1"/>
    <property type="molecule type" value="Genomic_DNA"/>
</dbReference>
<evidence type="ECO:0000313" key="1">
    <source>
        <dbReference type="EMBL" id="MDT0474106.1"/>
    </source>
</evidence>
<gene>
    <name evidence="1" type="ORF">RM863_18425</name>
</gene>
<sequence length="42" mass="4606">MTIGHSRQEPATLTVPVTWRGSSAEPYEEWAAAHWEQGAPAV</sequence>
<dbReference type="Proteomes" id="UP001180489">
    <property type="component" value="Unassembled WGS sequence"/>
</dbReference>
<evidence type="ECO:0000313" key="2">
    <source>
        <dbReference type="Proteomes" id="UP001180489"/>
    </source>
</evidence>
<dbReference type="RefSeq" id="WP_311635760.1">
    <property type="nucleotide sequence ID" value="NZ_JAVRFF010000019.1"/>
</dbReference>
<organism evidence="1 2">
    <name type="scientific">Streptomyces hintoniae</name>
    <dbReference type="NCBI Taxonomy" id="3075521"/>
    <lineage>
        <taxon>Bacteria</taxon>
        <taxon>Bacillati</taxon>
        <taxon>Actinomycetota</taxon>
        <taxon>Actinomycetes</taxon>
        <taxon>Kitasatosporales</taxon>
        <taxon>Streptomycetaceae</taxon>
        <taxon>Streptomyces</taxon>
    </lineage>
</organism>
<comment type="caution">
    <text evidence="1">The sequence shown here is derived from an EMBL/GenBank/DDBJ whole genome shotgun (WGS) entry which is preliminary data.</text>
</comment>
<proteinExistence type="predicted"/>
<reference evidence="1" key="1">
    <citation type="submission" date="2024-05" db="EMBL/GenBank/DDBJ databases">
        <title>30 novel species of actinomycetes from the DSMZ collection.</title>
        <authorList>
            <person name="Nouioui I."/>
        </authorList>
    </citation>
    <scope>NUCLEOTIDE SEQUENCE</scope>
    <source>
        <strain evidence="1">DSM 41014</strain>
    </source>
</reference>
<protein>
    <submittedName>
        <fullName evidence="1">Uncharacterized protein</fullName>
    </submittedName>
</protein>
<keyword evidence="2" id="KW-1185">Reference proteome</keyword>